<organism evidence="2 3">
    <name type="scientific">Beauveria bassiana</name>
    <name type="common">White muscardine disease fungus</name>
    <name type="synonym">Tritirachium shiotae</name>
    <dbReference type="NCBI Taxonomy" id="176275"/>
    <lineage>
        <taxon>Eukaryota</taxon>
        <taxon>Fungi</taxon>
        <taxon>Dikarya</taxon>
        <taxon>Ascomycota</taxon>
        <taxon>Pezizomycotina</taxon>
        <taxon>Sordariomycetes</taxon>
        <taxon>Hypocreomycetidae</taxon>
        <taxon>Hypocreales</taxon>
        <taxon>Cordycipitaceae</taxon>
        <taxon>Beauveria</taxon>
    </lineage>
</organism>
<dbReference type="AlphaFoldDB" id="A0A2S7YJM4"/>
<gene>
    <name evidence="2" type="ORF">BB8028_0006g06270</name>
</gene>
<evidence type="ECO:0000259" key="1">
    <source>
        <dbReference type="Pfam" id="PF20516"/>
    </source>
</evidence>
<name>A0A2S7YJM4_BEABA</name>
<accession>A0A2S7YJM4</accession>
<dbReference type="EMBL" id="JRHA01000006">
    <property type="protein sequence ID" value="PQK16307.1"/>
    <property type="molecule type" value="Genomic_DNA"/>
</dbReference>
<protein>
    <recommendedName>
        <fullName evidence="1">PD-(D/E)XK nuclease-like domain-containing protein</fullName>
    </recommendedName>
</protein>
<reference evidence="2 3" key="1">
    <citation type="submission" date="2016-07" db="EMBL/GenBank/DDBJ databases">
        <title>Comparative genomics of the entomopathogenic fungus Beauveria bassiana.</title>
        <authorList>
            <person name="Valero Jimenez C.A."/>
            <person name="Zwaan B.J."/>
            <person name="Van Kan J.A."/>
            <person name="Takken W."/>
            <person name="Debets A.J."/>
            <person name="Schoustra S.E."/>
            <person name="Koenraadt C.J."/>
        </authorList>
    </citation>
    <scope>NUCLEOTIDE SEQUENCE [LARGE SCALE GENOMIC DNA]</scope>
    <source>
        <strain evidence="2 3">ARSEF 8028</strain>
    </source>
</reference>
<evidence type="ECO:0000313" key="3">
    <source>
        <dbReference type="Proteomes" id="UP000237441"/>
    </source>
</evidence>
<dbReference type="Pfam" id="PF20516">
    <property type="entry name" value="PDDEXK_12"/>
    <property type="match status" value="1"/>
</dbReference>
<feature type="domain" description="PD-(D/E)XK nuclease-like" evidence="1">
    <location>
        <begin position="1"/>
        <end position="76"/>
    </location>
</feature>
<sequence>MRSIMALAGAEEEKLLTLPVIQVMDSAWSVSFVVDHGTHIRIIDEDYVIGDTNSMLGIYQLQASMMALGAWVKDVFESWFTNLLTRAVESRGNPTAARC</sequence>
<comment type="caution">
    <text evidence="2">The sequence shown here is derived from an EMBL/GenBank/DDBJ whole genome shotgun (WGS) entry which is preliminary data.</text>
</comment>
<dbReference type="Proteomes" id="UP000237441">
    <property type="component" value="Unassembled WGS sequence"/>
</dbReference>
<dbReference type="OrthoDB" id="4869450at2759"/>
<dbReference type="InterPro" id="IPR046797">
    <property type="entry name" value="PDDEXK_12"/>
</dbReference>
<evidence type="ECO:0000313" key="2">
    <source>
        <dbReference type="EMBL" id="PQK16307.1"/>
    </source>
</evidence>
<proteinExistence type="predicted"/>